<protein>
    <recommendedName>
        <fullName evidence="2">Addiction module component, TIGR02574 family</fullName>
    </recommendedName>
</protein>
<dbReference type="KEGG" id="cpb:Cphamn1_1259"/>
<proteinExistence type="predicted"/>
<name>B3EIZ1_CHLPB</name>
<dbReference type="OrthoDB" id="598370at2"/>
<dbReference type="AlphaFoldDB" id="B3EIZ1"/>
<dbReference type="HOGENOM" id="CLU_2881909_0_0_10"/>
<sequence length="70" mass="8139">MNKILLDKAMEMPPSERVAFAELLLASIDYEEEEIRQAWIKEVKERISAVNKGEAKLLDFEALYHEDQDS</sequence>
<accession>B3EIZ1</accession>
<dbReference type="Pfam" id="PF09720">
    <property type="entry name" value="Unstab_antitox"/>
    <property type="match status" value="1"/>
</dbReference>
<gene>
    <name evidence="1" type="ordered locus">Cphamn1_1259</name>
</gene>
<organism evidence="1">
    <name type="scientific">Chlorobium phaeobacteroides (strain BS1)</name>
    <dbReference type="NCBI Taxonomy" id="331678"/>
    <lineage>
        <taxon>Bacteria</taxon>
        <taxon>Pseudomonadati</taxon>
        <taxon>Chlorobiota</taxon>
        <taxon>Chlorobiia</taxon>
        <taxon>Chlorobiales</taxon>
        <taxon>Chlorobiaceae</taxon>
        <taxon>Chlorobium/Pelodictyon group</taxon>
        <taxon>Chlorobium</taxon>
    </lineage>
</organism>
<evidence type="ECO:0008006" key="2">
    <source>
        <dbReference type="Google" id="ProtNLM"/>
    </source>
</evidence>
<dbReference type="EMBL" id="CP001101">
    <property type="protein sequence ID" value="ACE04191.1"/>
    <property type="molecule type" value="Genomic_DNA"/>
</dbReference>
<dbReference type="InterPro" id="IPR013406">
    <property type="entry name" value="CHP02574_addiction_mod"/>
</dbReference>
<dbReference type="eggNOG" id="ENOG50332X0">
    <property type="taxonomic scope" value="Bacteria"/>
</dbReference>
<evidence type="ECO:0000313" key="1">
    <source>
        <dbReference type="EMBL" id="ACE04191.1"/>
    </source>
</evidence>
<reference evidence="1" key="1">
    <citation type="submission" date="2008-06" db="EMBL/GenBank/DDBJ databases">
        <title>Complete sequence of Chlorobium phaeobacteroides BS1.</title>
        <authorList>
            <consortium name="US DOE Joint Genome Institute"/>
            <person name="Lucas S."/>
            <person name="Copeland A."/>
            <person name="Lapidus A."/>
            <person name="Glavina del Rio T."/>
            <person name="Dalin E."/>
            <person name="Tice H."/>
            <person name="Bruce D."/>
            <person name="Goodwin L."/>
            <person name="Pitluck S."/>
            <person name="Schmutz J."/>
            <person name="Larimer F."/>
            <person name="Land M."/>
            <person name="Hauser L."/>
            <person name="Kyrpides N."/>
            <person name="Ovchinnikova G."/>
            <person name="Li T."/>
            <person name="Liu Z."/>
            <person name="Zhao F."/>
            <person name="Overmann J."/>
            <person name="Bryant D.A."/>
            <person name="Richardson P."/>
        </authorList>
    </citation>
    <scope>NUCLEOTIDE SEQUENCE [LARGE SCALE GENOMIC DNA]</scope>
    <source>
        <strain evidence="1">BS1</strain>
    </source>
</reference>